<feature type="transmembrane region" description="Helical" evidence="1">
    <location>
        <begin position="31"/>
        <end position="46"/>
    </location>
</feature>
<evidence type="ECO:0008006" key="4">
    <source>
        <dbReference type="Google" id="ProtNLM"/>
    </source>
</evidence>
<keyword evidence="1" id="KW-0472">Membrane</keyword>
<reference evidence="2 3" key="1">
    <citation type="submission" date="2020-07" db="EMBL/GenBank/DDBJ databases">
        <title>Screening of a cold-adapted Planococcus bacterium producing protease in traditional shrimp paste and protease identification by genome sequencing.</title>
        <authorList>
            <person name="Gao R."/>
            <person name="Leng W."/>
            <person name="Chu Q."/>
            <person name="Wu X."/>
            <person name="Liu H."/>
            <person name="Li X."/>
        </authorList>
    </citation>
    <scope>NUCLEOTIDE SEQUENCE [LARGE SCALE GENOMIC DNA]</scope>
    <source>
        <strain evidence="2 3">XJ11</strain>
    </source>
</reference>
<dbReference type="AlphaFoldDB" id="A0A7D7MH12"/>
<feature type="transmembrane region" description="Helical" evidence="1">
    <location>
        <begin position="51"/>
        <end position="67"/>
    </location>
</feature>
<feature type="transmembrane region" description="Helical" evidence="1">
    <location>
        <begin position="7"/>
        <end position="25"/>
    </location>
</feature>
<evidence type="ECO:0000256" key="1">
    <source>
        <dbReference type="SAM" id="Phobius"/>
    </source>
</evidence>
<organism evidence="2 3">
    <name type="scientific">Planococcus maritimus</name>
    <dbReference type="NCBI Taxonomy" id="192421"/>
    <lineage>
        <taxon>Bacteria</taxon>
        <taxon>Bacillati</taxon>
        <taxon>Bacillota</taxon>
        <taxon>Bacilli</taxon>
        <taxon>Bacillales</taxon>
        <taxon>Caryophanaceae</taxon>
        <taxon>Planococcus</taxon>
    </lineage>
</organism>
<dbReference type="EMBL" id="CP059540">
    <property type="protein sequence ID" value="QMT16628.1"/>
    <property type="molecule type" value="Genomic_DNA"/>
</dbReference>
<proteinExistence type="predicted"/>
<protein>
    <recommendedName>
        <fullName evidence="4">GGDEF domain-containing protein</fullName>
    </recommendedName>
</protein>
<dbReference type="RefSeq" id="WP_182091584.1">
    <property type="nucleotide sequence ID" value="NZ_CP059540.1"/>
</dbReference>
<keyword evidence="3" id="KW-1185">Reference proteome</keyword>
<dbReference type="Proteomes" id="UP000514716">
    <property type="component" value="Chromosome"/>
</dbReference>
<name>A0A7D7MH12_PLAMR</name>
<dbReference type="KEGG" id="pdec:H1Q58_11670"/>
<keyword evidence="1" id="KW-1133">Transmembrane helix</keyword>
<sequence length="236" mass="27196">MNNLKHLPFFICLAFFSGIALLYFQWPFYEYALMGAFISVPFILWLPKRQLPALLFIVLIASLWMAVQEPAAAMTSIGNYFLLSVFHFSLWTVSEQLKLVAEESKLLKDERELLLQKDEELRALNLQEFVEQALWMLKTNKYQDRTWLMEVVPFASCPLQTQELERAALLSIVRERDLVTSRKGAVYLLVKETGEDSVQPLVKRIEQAMETEHEPARFKITKTAITSVGEMGSLLS</sequence>
<keyword evidence="1" id="KW-0812">Transmembrane</keyword>
<gene>
    <name evidence="2" type="ORF">H1Q58_11670</name>
</gene>
<evidence type="ECO:0000313" key="2">
    <source>
        <dbReference type="EMBL" id="QMT16628.1"/>
    </source>
</evidence>
<accession>A0A7D7MH12</accession>
<evidence type="ECO:0000313" key="3">
    <source>
        <dbReference type="Proteomes" id="UP000514716"/>
    </source>
</evidence>